<feature type="compositionally biased region" description="Basic residues" evidence="7">
    <location>
        <begin position="145"/>
        <end position="154"/>
    </location>
</feature>
<dbReference type="PANTHER" id="PTHR48111:SF1">
    <property type="entry name" value="TWO-COMPONENT RESPONSE REGULATOR ORR33"/>
    <property type="match status" value="1"/>
</dbReference>
<dbReference type="Gene3D" id="3.40.50.2300">
    <property type="match status" value="1"/>
</dbReference>
<accession>A0A0G3BEF7</accession>
<keyword evidence="5" id="KW-0804">Transcription</keyword>
<keyword evidence="2" id="KW-0902">Two-component regulatory system</keyword>
<evidence type="ECO:0000313" key="9">
    <source>
        <dbReference type="EMBL" id="AKJ27712.1"/>
    </source>
</evidence>
<evidence type="ECO:0000256" key="2">
    <source>
        <dbReference type="ARBA" id="ARBA00023012"/>
    </source>
</evidence>
<dbReference type="InterPro" id="IPR001789">
    <property type="entry name" value="Sig_transdc_resp-reg_receiver"/>
</dbReference>
<dbReference type="SMART" id="SM00448">
    <property type="entry name" value="REC"/>
    <property type="match status" value="1"/>
</dbReference>
<dbReference type="EMBL" id="CP011371">
    <property type="protein sequence ID" value="AKJ27712.1"/>
    <property type="molecule type" value="Genomic_DNA"/>
</dbReference>
<sequence>MRILVVDDCEEGAAMLATLLGLFAHQVETAGDAEAALRVAADFDPDCVVLDLALPGLSGLDLARQLRTEGAPGRPVLIALSGWSSPEDVAASAAAGCHHHLAKPLDFELLCELLRRADPLGADAPAARPIAAVAQGGAPPSAPRRAFRAPPARH</sequence>
<dbReference type="AlphaFoldDB" id="A0A0G3BEF7"/>
<feature type="region of interest" description="Disordered" evidence="7">
    <location>
        <begin position="134"/>
        <end position="154"/>
    </location>
</feature>
<gene>
    <name evidence="9" type="ORF">AAW51_1021</name>
</gene>
<dbReference type="InterPro" id="IPR011006">
    <property type="entry name" value="CheY-like_superfamily"/>
</dbReference>
<evidence type="ECO:0000256" key="1">
    <source>
        <dbReference type="ARBA" id="ARBA00022553"/>
    </source>
</evidence>
<dbReference type="GO" id="GO:0008168">
    <property type="term" value="F:methyltransferase activity"/>
    <property type="evidence" value="ECO:0007669"/>
    <property type="project" value="UniProtKB-KW"/>
</dbReference>
<dbReference type="InterPro" id="IPR039420">
    <property type="entry name" value="WalR-like"/>
</dbReference>
<name>A0A0G3BEF7_9BURK</name>
<dbReference type="RefSeq" id="WP_053013355.1">
    <property type="nucleotide sequence ID" value="NZ_CP011371.1"/>
</dbReference>
<keyword evidence="4" id="KW-0238">DNA-binding</keyword>
<evidence type="ECO:0000313" key="10">
    <source>
        <dbReference type="Proteomes" id="UP000035352"/>
    </source>
</evidence>
<evidence type="ECO:0000256" key="5">
    <source>
        <dbReference type="ARBA" id="ARBA00023163"/>
    </source>
</evidence>
<dbReference type="STRING" id="413882.AAW51_1021"/>
<evidence type="ECO:0000256" key="4">
    <source>
        <dbReference type="ARBA" id="ARBA00023125"/>
    </source>
</evidence>
<reference evidence="9 10" key="1">
    <citation type="submission" date="2015-05" db="EMBL/GenBank/DDBJ databases">
        <authorList>
            <person name="Tang B."/>
            <person name="Yu Y."/>
        </authorList>
    </citation>
    <scope>NUCLEOTIDE SEQUENCE [LARGE SCALE GENOMIC DNA]</scope>
    <source>
        <strain evidence="9 10">DSM 7029</strain>
    </source>
</reference>
<dbReference type="GO" id="GO:0006355">
    <property type="term" value="P:regulation of DNA-templated transcription"/>
    <property type="evidence" value="ECO:0007669"/>
    <property type="project" value="TreeGrafter"/>
</dbReference>
<dbReference type="GO" id="GO:0000976">
    <property type="term" value="F:transcription cis-regulatory region binding"/>
    <property type="evidence" value="ECO:0007669"/>
    <property type="project" value="TreeGrafter"/>
</dbReference>
<organism evidence="9 10">
    <name type="scientific">Caldimonas brevitalea</name>
    <dbReference type="NCBI Taxonomy" id="413882"/>
    <lineage>
        <taxon>Bacteria</taxon>
        <taxon>Pseudomonadati</taxon>
        <taxon>Pseudomonadota</taxon>
        <taxon>Betaproteobacteria</taxon>
        <taxon>Burkholderiales</taxon>
        <taxon>Sphaerotilaceae</taxon>
        <taxon>Caldimonas</taxon>
    </lineage>
</organism>
<dbReference type="GO" id="GO:0000156">
    <property type="term" value="F:phosphorelay response regulator activity"/>
    <property type="evidence" value="ECO:0007669"/>
    <property type="project" value="TreeGrafter"/>
</dbReference>
<dbReference type="GO" id="GO:0032993">
    <property type="term" value="C:protein-DNA complex"/>
    <property type="evidence" value="ECO:0007669"/>
    <property type="project" value="TreeGrafter"/>
</dbReference>
<keyword evidence="9" id="KW-0489">Methyltransferase</keyword>
<keyword evidence="3" id="KW-0805">Transcription regulation</keyword>
<dbReference type="Proteomes" id="UP000035352">
    <property type="component" value="Chromosome"/>
</dbReference>
<dbReference type="SUPFAM" id="SSF52172">
    <property type="entry name" value="CheY-like"/>
    <property type="match status" value="1"/>
</dbReference>
<dbReference type="GO" id="GO:0005829">
    <property type="term" value="C:cytosol"/>
    <property type="evidence" value="ECO:0007669"/>
    <property type="project" value="TreeGrafter"/>
</dbReference>
<evidence type="ECO:0000259" key="8">
    <source>
        <dbReference type="PROSITE" id="PS50110"/>
    </source>
</evidence>
<proteinExistence type="predicted"/>
<feature type="domain" description="Response regulatory" evidence="8">
    <location>
        <begin position="2"/>
        <end position="118"/>
    </location>
</feature>
<keyword evidence="10" id="KW-1185">Reference proteome</keyword>
<dbReference type="Pfam" id="PF00072">
    <property type="entry name" value="Response_reg"/>
    <property type="match status" value="1"/>
</dbReference>
<evidence type="ECO:0000256" key="7">
    <source>
        <dbReference type="SAM" id="MobiDB-lite"/>
    </source>
</evidence>
<keyword evidence="1 6" id="KW-0597">Phosphoprotein</keyword>
<evidence type="ECO:0000256" key="3">
    <source>
        <dbReference type="ARBA" id="ARBA00023015"/>
    </source>
</evidence>
<feature type="modified residue" description="4-aspartylphosphate" evidence="6">
    <location>
        <position position="51"/>
    </location>
</feature>
<dbReference type="GO" id="GO:0032259">
    <property type="term" value="P:methylation"/>
    <property type="evidence" value="ECO:0007669"/>
    <property type="project" value="UniProtKB-KW"/>
</dbReference>
<dbReference type="KEGG" id="pbh:AAW51_1021"/>
<keyword evidence="9" id="KW-0808">Transferase</keyword>
<dbReference type="PANTHER" id="PTHR48111">
    <property type="entry name" value="REGULATOR OF RPOS"/>
    <property type="match status" value="1"/>
</dbReference>
<protein>
    <submittedName>
        <fullName evidence="9">Chemotaxis protein methyltransferase CheR</fullName>
    </submittedName>
</protein>
<dbReference type="PROSITE" id="PS50110">
    <property type="entry name" value="RESPONSE_REGULATORY"/>
    <property type="match status" value="1"/>
</dbReference>
<evidence type="ECO:0000256" key="6">
    <source>
        <dbReference type="PROSITE-ProRule" id="PRU00169"/>
    </source>
</evidence>